<evidence type="ECO:0000313" key="3">
    <source>
        <dbReference type="EMBL" id="AAU89204.1"/>
    </source>
</evidence>
<reference evidence="4" key="6">
    <citation type="journal article" date="2008" name="Nucleic Acids Res.">
        <title>The rice annotation project database (RAP-DB): 2008 update.</title>
        <authorList>
            <consortium name="The rice annotation project (RAP)"/>
        </authorList>
    </citation>
    <scope>GENOME REANNOTATION</scope>
    <source>
        <strain evidence="4">cv. Nipponbare</strain>
    </source>
</reference>
<accession>Q10J49</accession>
<reference evidence="3" key="4">
    <citation type="submission" date="2006-01" db="EMBL/GenBank/DDBJ databases">
        <title>Oryza sativa chromosome 3 BAC OSJNBb0013C14 genomic sequence.</title>
        <authorList>
            <person name="Buell C.R."/>
            <person name="Yuan Q."/>
            <person name="Ouyang S."/>
            <person name="Liu J."/>
            <person name="Wang A."/>
            <person name="Maiti R."/>
            <person name="Jones K.M."/>
            <person name="Tallon L.J."/>
            <person name="Feldblyum T.V."/>
            <person name="Tsitrin T."/>
            <person name="Bera J.J."/>
            <person name="Kim M.M."/>
            <person name="Jin S."/>
            <person name="Fadrosh D."/>
            <person name="Vuong H."/>
            <person name="Overton II L.L."/>
            <person name="Reardon M."/>
            <person name="Weaver B."/>
            <person name="Johri S."/>
            <person name="Utterback T.R."/>
            <person name="Pai G."/>
            <person name="Smith S."/>
            <person name="Wortman J."/>
            <person name="Haas B.J."/>
            <person name="Zhu W."/>
            <person name="Yang Q."/>
            <person name="Koo H."/>
            <person name="Zismann V."/>
            <person name="Hsiao J."/>
            <person name="Quackenbush J."/>
            <person name="White O."/>
            <person name="Salzberg S.L."/>
            <person name="Fraser C.M."/>
        </authorList>
    </citation>
    <scope>NUCLEOTIDE SEQUENCE</scope>
</reference>
<reference evidence="2" key="5">
    <citation type="submission" date="2006-01" db="EMBL/GenBank/DDBJ databases">
        <title>Oryza sativa chromosome 3 BAC OSJNBb0031F05 genomic sequence.</title>
        <authorList>
            <person name="Buell C.R."/>
            <person name="Yuan Q."/>
            <person name="Ouyang S."/>
            <person name="Liu J."/>
            <person name="Gansberger K."/>
            <person name="Jones K.M."/>
            <person name="Overton II L.L."/>
            <person name="Tsitrin T."/>
            <person name="Kim M.M."/>
            <person name="Bera J.J."/>
            <person name="Jin S.S."/>
            <person name="Fadrosh D.W."/>
            <person name="Tallon L.J."/>
            <person name="Koo H."/>
            <person name="Zismann V."/>
            <person name="Hsiao J."/>
            <person name="Blunt S."/>
            <person name="Vanaken S.S."/>
            <person name="Riedmuller S.B."/>
            <person name="Utterback T.T."/>
            <person name="Feldblyum T.V."/>
            <person name="Yang Q.Q."/>
            <person name="Haas B.J."/>
            <person name="Suh B.B."/>
            <person name="Peterson J.J."/>
            <person name="Quackenbush J."/>
            <person name="White O."/>
            <person name="Salzberg S.L."/>
            <person name="Fraser C.M."/>
        </authorList>
    </citation>
    <scope>NUCLEOTIDE SEQUENCE</scope>
</reference>
<dbReference type="Proteomes" id="UP000000763">
    <property type="component" value="Chromosome 3"/>
</dbReference>
<proteinExistence type="predicted"/>
<dbReference type="EMBL" id="AC147802">
    <property type="protein sequence ID" value="AAU89204.1"/>
    <property type="molecule type" value="Genomic_DNA"/>
</dbReference>
<reference evidence="3" key="2">
    <citation type="submission" date="2004-10" db="EMBL/GenBank/DDBJ databases">
        <authorList>
            <person name="Buell R."/>
            <person name="Liu J."/>
            <person name="Childs K."/>
            <person name="Zaborsky J."/>
            <person name="Tallon L."/>
            <person name="Wirtz U."/>
            <person name="Wei F."/>
            <person name="Kuang H."/>
            <person name="Zhang P."/>
            <person name="Marano M."/>
            <person name="Baker B."/>
        </authorList>
    </citation>
    <scope>NUCLEOTIDE SEQUENCE</scope>
</reference>
<dbReference type="AlphaFoldDB" id="Q10J49"/>
<evidence type="ECO:0000256" key="1">
    <source>
        <dbReference type="SAM" id="MobiDB-lite"/>
    </source>
</evidence>
<sequence>MDIDGQPGQGQDGYGCGHGRVSGLHSTIEPTNVAAASRGHGSPLSLNGMPSGRSIIGKRFRNKDLGTFLTKRSASTCSPHPSPSAHG</sequence>
<evidence type="ECO:0000313" key="2">
    <source>
        <dbReference type="EMBL" id="AAS07300.1"/>
    </source>
</evidence>
<protein>
    <submittedName>
        <fullName evidence="2">Uncharacterized protein</fullName>
    </submittedName>
</protein>
<reference evidence="2" key="1">
    <citation type="submission" date="2004-01" db="EMBL/GenBank/DDBJ databases">
        <authorList>
            <person name="Buell R."/>
        </authorList>
    </citation>
    <scope>NUCLEOTIDE SEQUENCE</scope>
</reference>
<feature type="compositionally biased region" description="Gly residues" evidence="1">
    <location>
        <begin position="7"/>
        <end position="20"/>
    </location>
</feature>
<gene>
    <name evidence="3" type="ORF">OSJNBb0013C14.1</name>
    <name evidence="2" type="ORF">OSJNBb0031F05.5</name>
</gene>
<dbReference type="EMBL" id="AC133861">
    <property type="protein sequence ID" value="AAS07300.1"/>
    <property type="molecule type" value="Genomic_DNA"/>
</dbReference>
<feature type="region of interest" description="Disordered" evidence="1">
    <location>
        <begin position="1"/>
        <end position="52"/>
    </location>
</feature>
<organism evidence="2 4">
    <name type="scientific">Oryza sativa subsp. japonica</name>
    <name type="common">Rice</name>
    <dbReference type="NCBI Taxonomy" id="39947"/>
    <lineage>
        <taxon>Eukaryota</taxon>
        <taxon>Viridiplantae</taxon>
        <taxon>Streptophyta</taxon>
        <taxon>Embryophyta</taxon>
        <taxon>Tracheophyta</taxon>
        <taxon>Spermatophyta</taxon>
        <taxon>Magnoliopsida</taxon>
        <taxon>Liliopsida</taxon>
        <taxon>Poales</taxon>
        <taxon>Poaceae</taxon>
        <taxon>BOP clade</taxon>
        <taxon>Oryzoideae</taxon>
        <taxon>Oryzeae</taxon>
        <taxon>Oryzinae</taxon>
        <taxon>Oryza</taxon>
        <taxon>Oryza sativa</taxon>
    </lineage>
</organism>
<evidence type="ECO:0000313" key="4">
    <source>
        <dbReference type="Proteomes" id="UP000000763"/>
    </source>
</evidence>
<name>Q10J49_ORYSJ</name>
<reference evidence="4" key="3">
    <citation type="journal article" date="2005" name="Nature">
        <title>The map-based sequence of the rice genome.</title>
        <authorList>
            <consortium name="International rice genome sequencing project (IRGSP)"/>
            <person name="Matsumoto T."/>
            <person name="Wu J."/>
            <person name="Kanamori H."/>
            <person name="Katayose Y."/>
            <person name="Fujisawa M."/>
            <person name="Namiki N."/>
            <person name="Mizuno H."/>
            <person name="Yamamoto K."/>
            <person name="Antonio B.A."/>
            <person name="Baba T."/>
            <person name="Sakata K."/>
            <person name="Nagamura Y."/>
            <person name="Aoki H."/>
            <person name="Arikawa K."/>
            <person name="Arita K."/>
            <person name="Bito T."/>
            <person name="Chiden Y."/>
            <person name="Fujitsuka N."/>
            <person name="Fukunaka R."/>
            <person name="Hamada M."/>
            <person name="Harada C."/>
            <person name="Hayashi A."/>
            <person name="Hijishita S."/>
            <person name="Honda M."/>
            <person name="Hosokawa S."/>
            <person name="Ichikawa Y."/>
            <person name="Idonuma A."/>
            <person name="Iijima M."/>
            <person name="Ikeda M."/>
            <person name="Ikeno M."/>
            <person name="Ito K."/>
            <person name="Ito S."/>
            <person name="Ito T."/>
            <person name="Ito Y."/>
            <person name="Ito Y."/>
            <person name="Iwabuchi A."/>
            <person name="Kamiya K."/>
            <person name="Karasawa W."/>
            <person name="Kurita K."/>
            <person name="Katagiri S."/>
            <person name="Kikuta A."/>
            <person name="Kobayashi H."/>
            <person name="Kobayashi N."/>
            <person name="Machita K."/>
            <person name="Maehara T."/>
            <person name="Masukawa M."/>
            <person name="Mizubayashi T."/>
            <person name="Mukai Y."/>
            <person name="Nagasaki H."/>
            <person name="Nagata Y."/>
            <person name="Naito S."/>
            <person name="Nakashima M."/>
            <person name="Nakama Y."/>
            <person name="Nakamichi Y."/>
            <person name="Nakamura M."/>
            <person name="Meguro A."/>
            <person name="Negishi M."/>
            <person name="Ohta I."/>
            <person name="Ohta T."/>
            <person name="Okamoto M."/>
            <person name="Ono N."/>
            <person name="Saji S."/>
            <person name="Sakaguchi M."/>
            <person name="Sakai K."/>
            <person name="Shibata M."/>
            <person name="Shimokawa T."/>
            <person name="Song J."/>
            <person name="Takazaki Y."/>
            <person name="Terasawa K."/>
            <person name="Tsugane M."/>
            <person name="Tsuji K."/>
            <person name="Ueda S."/>
            <person name="Waki K."/>
            <person name="Yamagata H."/>
            <person name="Yamamoto M."/>
            <person name="Yamamoto S."/>
            <person name="Yamane H."/>
            <person name="Yoshiki S."/>
            <person name="Yoshihara R."/>
            <person name="Yukawa K."/>
            <person name="Zhong H."/>
            <person name="Yano M."/>
            <person name="Yuan Q."/>
            <person name="Ouyang S."/>
            <person name="Liu J."/>
            <person name="Jones K.M."/>
            <person name="Gansberger K."/>
            <person name="Moffat K."/>
            <person name="Hill J."/>
            <person name="Bera J."/>
            <person name="Fadrosh D."/>
            <person name="Jin S."/>
            <person name="Johri S."/>
            <person name="Kim M."/>
            <person name="Overton L."/>
            <person name="Reardon M."/>
            <person name="Tsitrin T."/>
            <person name="Vuong H."/>
            <person name="Weaver B."/>
            <person name="Ciecko A."/>
            <person name="Tallon L."/>
            <person name="Jackson J."/>
            <person name="Pai G."/>
            <person name="Aken S.V."/>
            <person name="Utterback T."/>
            <person name="Reidmuller S."/>
            <person name="Feldblyum T."/>
            <person name="Hsiao J."/>
            <person name="Zismann V."/>
            <person name="Iobst S."/>
            <person name="de Vazeille A.R."/>
            <person name="Buell C.R."/>
            <person name="Ying K."/>
            <person name="Li Y."/>
            <person name="Lu T."/>
            <person name="Huang Y."/>
            <person name="Zhao Q."/>
            <person name="Feng Q."/>
            <person name="Zhang L."/>
            <person name="Zhu J."/>
            <person name="Weng Q."/>
            <person name="Mu J."/>
            <person name="Lu Y."/>
            <person name="Fan D."/>
            <person name="Liu Y."/>
            <person name="Guan J."/>
            <person name="Zhang Y."/>
            <person name="Yu S."/>
            <person name="Liu X."/>
            <person name="Zhang Y."/>
            <person name="Hong G."/>
            <person name="Han B."/>
            <person name="Choisne N."/>
            <person name="Demange N."/>
            <person name="Orjeda G."/>
            <person name="Samain S."/>
            <person name="Cattolico L."/>
            <person name="Pelletier E."/>
            <person name="Couloux A."/>
            <person name="Segurens B."/>
            <person name="Wincker P."/>
            <person name="D'Hont A."/>
            <person name="Scarpelli C."/>
            <person name="Weissenbach J."/>
            <person name="Salanoubat M."/>
            <person name="Quetier F."/>
            <person name="Yu Y."/>
            <person name="Kim H.R."/>
            <person name="Rambo T."/>
            <person name="Currie J."/>
            <person name="Collura K."/>
            <person name="Luo M."/>
            <person name="Yang T."/>
            <person name="Ammiraju J.S.S."/>
            <person name="Engler F."/>
            <person name="Soderlund C."/>
            <person name="Wing R.A."/>
            <person name="Palmer L.E."/>
            <person name="de la Bastide M."/>
            <person name="Spiegel L."/>
            <person name="Nascimento L."/>
            <person name="Zutavern T."/>
            <person name="O'Shaughnessy A."/>
            <person name="Dike S."/>
            <person name="Dedhia N."/>
            <person name="Preston R."/>
            <person name="Balija V."/>
            <person name="McCombie W.R."/>
            <person name="Chow T."/>
            <person name="Chen H."/>
            <person name="Chung M."/>
            <person name="Chen C."/>
            <person name="Shaw J."/>
            <person name="Wu H."/>
            <person name="Hsiao K."/>
            <person name="Chao Y."/>
            <person name="Chu M."/>
            <person name="Cheng C."/>
            <person name="Hour A."/>
            <person name="Lee P."/>
            <person name="Lin S."/>
            <person name="Lin Y."/>
            <person name="Liou J."/>
            <person name="Liu S."/>
            <person name="Hsing Y."/>
            <person name="Raghuvanshi S."/>
            <person name="Mohanty A."/>
            <person name="Bharti A.K."/>
            <person name="Gaur A."/>
            <person name="Gupta V."/>
            <person name="Kumar D."/>
            <person name="Ravi V."/>
            <person name="Vij S."/>
            <person name="Kapur A."/>
            <person name="Khurana P."/>
            <person name="Khurana P."/>
            <person name="Khurana J.P."/>
            <person name="Tyagi A.K."/>
            <person name="Gaikwad K."/>
            <person name="Singh A."/>
            <person name="Dalal V."/>
            <person name="Srivastava S."/>
            <person name="Dixit A."/>
            <person name="Pal A.K."/>
            <person name="Ghazi I.A."/>
            <person name="Yadav M."/>
            <person name="Pandit A."/>
            <person name="Bhargava A."/>
            <person name="Sureshbabu K."/>
            <person name="Batra K."/>
            <person name="Sharma T.R."/>
            <person name="Mohapatra T."/>
            <person name="Singh N.K."/>
            <person name="Messing J."/>
            <person name="Nelson A.B."/>
            <person name="Fuks G."/>
            <person name="Kavchok S."/>
            <person name="Keizer G."/>
            <person name="Linton E."/>
            <person name="Llaca V."/>
            <person name="Song R."/>
            <person name="Tanyolac B."/>
            <person name="Young S."/>
            <person name="Ho-Il K."/>
            <person name="Hahn J.H."/>
            <person name="Sangsakoo G."/>
            <person name="Vanavichit A."/>
            <person name="de Mattos Luiz.A.T."/>
            <person name="Zimmer P.D."/>
            <person name="Malone G."/>
            <person name="Dellagostin O."/>
            <person name="de Oliveira A.C."/>
            <person name="Bevan M."/>
            <person name="Bancroft I."/>
            <person name="Minx P."/>
            <person name="Cordum H."/>
            <person name="Wilson R."/>
            <person name="Cheng Z."/>
            <person name="Jin W."/>
            <person name="Jiang J."/>
            <person name="Leong S.A."/>
            <person name="Iwama H."/>
            <person name="Gojobori T."/>
            <person name="Itoh T."/>
            <person name="Niimura Y."/>
            <person name="Fujii Y."/>
            <person name="Habara T."/>
            <person name="Sakai H."/>
            <person name="Sato Y."/>
            <person name="Wilson G."/>
            <person name="Kumar K."/>
            <person name="McCouch S."/>
            <person name="Juretic N."/>
            <person name="Hoen D."/>
            <person name="Wright S."/>
            <person name="Bruskiewich R."/>
            <person name="Bureau T."/>
            <person name="Miyao A."/>
            <person name="Hirochika H."/>
            <person name="Nishikawa T."/>
            <person name="Kadowaki K."/>
            <person name="Sugiura M."/>
            <person name="Burr B."/>
            <person name="Sasaki T."/>
        </authorList>
    </citation>
    <scope>NUCLEOTIDE SEQUENCE [LARGE SCALE GENOMIC DNA]</scope>
    <source>
        <strain evidence="4">cv. Nipponbare</strain>
    </source>
</reference>